<dbReference type="PATRIC" id="fig|279058.17.peg.271"/>
<organism evidence="1 2">
    <name type="scientific">Collimonas arenae</name>
    <dbReference type="NCBI Taxonomy" id="279058"/>
    <lineage>
        <taxon>Bacteria</taxon>
        <taxon>Pseudomonadati</taxon>
        <taxon>Pseudomonadota</taxon>
        <taxon>Betaproteobacteria</taxon>
        <taxon>Burkholderiales</taxon>
        <taxon>Oxalobacteraceae</taxon>
        <taxon>Collimonas</taxon>
    </lineage>
</organism>
<sequence length="49" mass="5607">MASLAPSHRRRAQGPSEMLFAVLSSLVNYPLLARELRWPFCIRPGLLRQ</sequence>
<gene>
    <name evidence="1" type="ORF">CAter282_0251</name>
</gene>
<reference evidence="1 2" key="1">
    <citation type="submission" date="2015-11" db="EMBL/GenBank/DDBJ databases">
        <title>Exploring the genomic traits of fungus-feeding bacterial genus Collimonas.</title>
        <authorList>
            <person name="Song C."/>
            <person name="Schmidt R."/>
            <person name="de Jager V."/>
            <person name="Krzyzanowska D."/>
            <person name="Jongedijk E."/>
            <person name="Cankar K."/>
            <person name="Beekwilder J."/>
            <person name="van Veen A."/>
            <person name="de Boer W."/>
            <person name="van Veen J.A."/>
            <person name="Garbeva P."/>
        </authorList>
    </citation>
    <scope>NUCLEOTIDE SEQUENCE [LARGE SCALE GENOMIC DNA]</scope>
    <source>
        <strain evidence="1 2">Ter282</strain>
    </source>
</reference>
<name>A0A127QDC0_9BURK</name>
<dbReference type="Proteomes" id="UP000071778">
    <property type="component" value="Chromosome"/>
</dbReference>
<proteinExistence type="predicted"/>
<evidence type="ECO:0000313" key="1">
    <source>
        <dbReference type="EMBL" id="AMP08073.1"/>
    </source>
</evidence>
<keyword evidence="2" id="KW-1185">Reference proteome</keyword>
<evidence type="ECO:0000313" key="2">
    <source>
        <dbReference type="Proteomes" id="UP000071778"/>
    </source>
</evidence>
<accession>A0A127QDC0</accession>
<dbReference type="EMBL" id="CP013235">
    <property type="protein sequence ID" value="AMP08073.1"/>
    <property type="molecule type" value="Genomic_DNA"/>
</dbReference>
<protein>
    <submittedName>
        <fullName evidence="1">Uncharacterized protein</fullName>
    </submittedName>
</protein>
<dbReference type="AlphaFoldDB" id="A0A127QDC0"/>